<organism evidence="1 2">
    <name type="scientific">Nitrobacter winogradskyi</name>
    <name type="common">Nitrobacter agilis</name>
    <dbReference type="NCBI Taxonomy" id="913"/>
    <lineage>
        <taxon>Bacteria</taxon>
        <taxon>Pseudomonadati</taxon>
        <taxon>Pseudomonadota</taxon>
        <taxon>Alphaproteobacteria</taxon>
        <taxon>Hyphomicrobiales</taxon>
        <taxon>Nitrobacteraceae</taxon>
        <taxon>Nitrobacter</taxon>
    </lineage>
</organism>
<accession>A0ACC6AE68</accession>
<reference evidence="1" key="1">
    <citation type="submission" date="2022-03" db="EMBL/GenBank/DDBJ databases">
        <title>Interactions between chemoautotrophic and heterotrophic bacteria.</title>
        <authorList>
            <person name="Santoro A."/>
        </authorList>
    </citation>
    <scope>NUCLEOTIDE SEQUENCE</scope>
    <source>
        <strain evidence="1">Nb-106</strain>
    </source>
</reference>
<comment type="caution">
    <text evidence="1">The sequence shown here is derived from an EMBL/GenBank/DDBJ whole genome shotgun (WGS) entry which is preliminary data.</text>
</comment>
<evidence type="ECO:0000313" key="2">
    <source>
        <dbReference type="Proteomes" id="UP001205486"/>
    </source>
</evidence>
<sequence>MNDLMKGLFLGSAAGLVVMSGAQAADLPLKAKAVEYVKVCSMYGAGFYYIPGTDTCIKLGGYARVDFGVNTNAPLFFGNTATQAGAQNRYSNGFTWRSRADLTIDTRTATDYGVVRTYFDGGFTWTSGGYGGLRVGGTAYDASPLGASGNGAVVGGQLGVYFSFIQFAGFTVGKAVSQFTAPWGNYPGMNISDALVGGGGAFSGVNQLTYTAEFGNGVSAAISAQDPSAYYQAGIFNLGAASPGRLPLWTGVPPFFGPVFLPPAFLGYGLSAYGGTTMPDFVGQVRVDQAWGLVQASVAAHHNNPAYYGGVETTGGPANKWGWAGQLALTIRNLPTGPGDVINISGVYTHGATRYNIQDMTAQAGGSTIYSGTDSIGFGFAPDSVYAPNGDLQLVTTWGMRGGYVHNWNQHWSSSIFGAYASIRYTDGAKAYMCGVSIPFALLGGLTTCNPDYNIAQVGANVRWTPVKNLTFTTEAAYSILDQKFAGVANVPNNWAVGKPEANYTVKDQDMWSVMFRAQRTW</sequence>
<keyword evidence="2" id="KW-1185">Reference proteome</keyword>
<gene>
    <name evidence="1" type="ORF">J2S34_000411</name>
</gene>
<dbReference type="EMBL" id="JALJZS010000001">
    <property type="protein sequence ID" value="MCP1997989.1"/>
    <property type="molecule type" value="Genomic_DNA"/>
</dbReference>
<evidence type="ECO:0000313" key="1">
    <source>
        <dbReference type="EMBL" id="MCP1997989.1"/>
    </source>
</evidence>
<protein>
    <submittedName>
        <fullName evidence="1">Uncharacterized protein</fullName>
    </submittedName>
</protein>
<dbReference type="Proteomes" id="UP001205486">
    <property type="component" value="Unassembled WGS sequence"/>
</dbReference>
<name>A0ACC6AE68_NITWI</name>
<proteinExistence type="predicted"/>